<comment type="similarity">
    <text evidence="2">Belongs to the ARF family.</text>
</comment>
<evidence type="ECO:0000313" key="9">
    <source>
        <dbReference type="EMBL" id="OMO79222.1"/>
    </source>
</evidence>
<dbReference type="InterPro" id="IPR015300">
    <property type="entry name" value="DNA-bd_pseudobarrel_sf"/>
</dbReference>
<dbReference type="GO" id="GO:0003677">
    <property type="term" value="F:DNA binding"/>
    <property type="evidence" value="ECO:0007669"/>
    <property type="project" value="UniProtKB-KW"/>
</dbReference>
<accession>A0A1R3I9F4</accession>
<dbReference type="GO" id="GO:0006355">
    <property type="term" value="P:regulation of DNA-templated transcription"/>
    <property type="evidence" value="ECO:0007669"/>
    <property type="project" value="InterPro"/>
</dbReference>
<dbReference type="Pfam" id="PF02362">
    <property type="entry name" value="B3"/>
    <property type="match status" value="1"/>
</dbReference>
<feature type="domain" description="TF-B3" evidence="8">
    <location>
        <begin position="16"/>
        <end position="116"/>
    </location>
</feature>
<dbReference type="SUPFAM" id="SSF101936">
    <property type="entry name" value="DNA-binding pseudobarrel domain"/>
    <property type="match status" value="1"/>
</dbReference>
<keyword evidence="3" id="KW-0805">Transcription regulation</keyword>
<dbReference type="InterPro" id="IPR044835">
    <property type="entry name" value="ARF_plant"/>
</dbReference>
<dbReference type="Gene3D" id="2.40.330.10">
    <property type="entry name" value="DNA-binding pseudobarrel domain"/>
    <property type="match status" value="1"/>
</dbReference>
<evidence type="ECO:0000313" key="10">
    <source>
        <dbReference type="Proteomes" id="UP000188268"/>
    </source>
</evidence>
<comment type="caution">
    <text evidence="9">The sequence shown here is derived from an EMBL/GenBank/DDBJ whole genome shotgun (WGS) entry which is preliminary data.</text>
</comment>
<evidence type="ECO:0000256" key="3">
    <source>
        <dbReference type="ARBA" id="ARBA00023015"/>
    </source>
</evidence>
<dbReference type="Gramene" id="OMO79222">
    <property type="protein sequence ID" value="OMO79222"/>
    <property type="gene ID" value="CCACVL1_13827"/>
</dbReference>
<dbReference type="FunFam" id="2.40.330.10:FF:000001">
    <property type="entry name" value="Auxin response factor"/>
    <property type="match status" value="1"/>
</dbReference>
<dbReference type="SMART" id="SM01019">
    <property type="entry name" value="B3"/>
    <property type="match status" value="1"/>
</dbReference>
<keyword evidence="7" id="KW-0927">Auxin signaling pathway</keyword>
<dbReference type="GO" id="GO:0005634">
    <property type="term" value="C:nucleus"/>
    <property type="evidence" value="ECO:0007669"/>
    <property type="project" value="UniProtKB-SubCell"/>
</dbReference>
<keyword evidence="5" id="KW-0804">Transcription</keyword>
<reference evidence="9 10" key="1">
    <citation type="submission" date="2013-09" db="EMBL/GenBank/DDBJ databases">
        <title>Corchorus capsularis genome sequencing.</title>
        <authorList>
            <person name="Alam M."/>
            <person name="Haque M.S."/>
            <person name="Islam M.S."/>
            <person name="Emdad E.M."/>
            <person name="Islam M.M."/>
            <person name="Ahmed B."/>
            <person name="Halim A."/>
            <person name="Hossen Q.M.M."/>
            <person name="Hossain M.Z."/>
            <person name="Ahmed R."/>
            <person name="Khan M.M."/>
            <person name="Islam R."/>
            <person name="Rashid M.M."/>
            <person name="Khan S.A."/>
            <person name="Rahman M.S."/>
            <person name="Alam M."/>
        </authorList>
    </citation>
    <scope>NUCLEOTIDE SEQUENCE [LARGE SCALE GENOMIC DNA]</scope>
    <source>
        <strain evidence="10">cv. CVL-1</strain>
        <tissue evidence="9">Whole seedling</tissue>
    </source>
</reference>
<keyword evidence="6" id="KW-0539">Nucleus</keyword>
<dbReference type="STRING" id="210143.A0A1R3I9F4"/>
<comment type="subcellular location">
    <subcellularLocation>
        <location evidence="1">Nucleus</location>
    </subcellularLocation>
</comment>
<protein>
    <recommendedName>
        <fullName evidence="8">TF-B3 domain-containing protein</fullName>
    </recommendedName>
</protein>
<keyword evidence="4" id="KW-0238">DNA-binding</keyword>
<name>A0A1R3I9F4_COCAP</name>
<evidence type="ECO:0000256" key="7">
    <source>
        <dbReference type="ARBA" id="ARBA00023294"/>
    </source>
</evidence>
<evidence type="ECO:0000259" key="8">
    <source>
        <dbReference type="PROSITE" id="PS50863"/>
    </source>
</evidence>
<evidence type="ECO:0000256" key="1">
    <source>
        <dbReference type="ARBA" id="ARBA00004123"/>
    </source>
</evidence>
<evidence type="ECO:0000256" key="6">
    <source>
        <dbReference type="ARBA" id="ARBA00023242"/>
    </source>
</evidence>
<dbReference type="GO" id="GO:0009734">
    <property type="term" value="P:auxin-activated signaling pathway"/>
    <property type="evidence" value="ECO:0007669"/>
    <property type="project" value="UniProtKB-KW"/>
</dbReference>
<dbReference type="OMA" id="SETNTHG"/>
<evidence type="ECO:0000256" key="5">
    <source>
        <dbReference type="ARBA" id="ARBA00023163"/>
    </source>
</evidence>
<evidence type="ECO:0000256" key="2">
    <source>
        <dbReference type="ARBA" id="ARBA00007853"/>
    </source>
</evidence>
<dbReference type="PROSITE" id="PS50863">
    <property type="entry name" value="B3"/>
    <property type="match status" value="1"/>
</dbReference>
<organism evidence="9 10">
    <name type="scientific">Corchorus capsularis</name>
    <name type="common">Jute</name>
    <dbReference type="NCBI Taxonomy" id="210143"/>
    <lineage>
        <taxon>Eukaryota</taxon>
        <taxon>Viridiplantae</taxon>
        <taxon>Streptophyta</taxon>
        <taxon>Embryophyta</taxon>
        <taxon>Tracheophyta</taxon>
        <taxon>Spermatophyta</taxon>
        <taxon>Magnoliopsida</taxon>
        <taxon>eudicotyledons</taxon>
        <taxon>Gunneridae</taxon>
        <taxon>Pentapetalae</taxon>
        <taxon>rosids</taxon>
        <taxon>malvids</taxon>
        <taxon>Malvales</taxon>
        <taxon>Malvaceae</taxon>
        <taxon>Grewioideae</taxon>
        <taxon>Apeibeae</taxon>
        <taxon>Corchorus</taxon>
    </lineage>
</organism>
<dbReference type="AlphaFoldDB" id="A0A1R3I9F4"/>
<dbReference type="InterPro" id="IPR003340">
    <property type="entry name" value="B3_DNA-bd"/>
</dbReference>
<dbReference type="Proteomes" id="UP000188268">
    <property type="component" value="Unassembled WGS sequence"/>
</dbReference>
<dbReference type="EMBL" id="AWWV01010445">
    <property type="protein sequence ID" value="OMO79222.1"/>
    <property type="molecule type" value="Genomic_DNA"/>
</dbReference>
<dbReference type="PANTHER" id="PTHR31384:SF79">
    <property type="entry name" value="AUXIN RESPONSE FACTOR 2"/>
    <property type="match status" value="1"/>
</dbReference>
<evidence type="ECO:0000256" key="4">
    <source>
        <dbReference type="ARBA" id="ARBA00023125"/>
    </source>
</evidence>
<keyword evidence="10" id="KW-1185">Reference proteome</keyword>
<dbReference type="OrthoDB" id="999377at2759"/>
<dbReference type="CDD" id="cd10017">
    <property type="entry name" value="B3_DNA"/>
    <property type="match status" value="1"/>
</dbReference>
<gene>
    <name evidence="9" type="ORF">CCACVL1_13827</name>
</gene>
<dbReference type="PANTHER" id="PTHR31384">
    <property type="entry name" value="AUXIN RESPONSE FACTOR 4-RELATED"/>
    <property type="match status" value="1"/>
</dbReference>
<proteinExistence type="inferred from homology"/>
<sequence>MEPPLPPDPEFAIYSFCKTLRPSDTSIHGGLSVLKRRADECFPPLDMSMQPPKQELVAKDLHGNEWRFEHIFRGQPRRHLVARGWGNFVSSKRPVAGDAFVFLRSSATIVGYEDADPVRWMDSKWRFLKVRWDESMPRPLPERVSPWELEHFD</sequence>